<organism evidence="7 8">
    <name type="scientific">Arenicella chitinivorans</name>
    <dbReference type="NCBI Taxonomy" id="1329800"/>
    <lineage>
        <taxon>Bacteria</taxon>
        <taxon>Pseudomonadati</taxon>
        <taxon>Pseudomonadota</taxon>
        <taxon>Gammaproteobacteria</taxon>
        <taxon>Arenicellales</taxon>
        <taxon>Arenicellaceae</taxon>
        <taxon>Arenicella</taxon>
    </lineage>
</organism>
<dbReference type="InterPro" id="IPR023753">
    <property type="entry name" value="FAD/NAD-binding_dom"/>
</dbReference>
<dbReference type="AlphaFoldDB" id="A0A918VSH8"/>
<dbReference type="InterPro" id="IPR050446">
    <property type="entry name" value="FAD-oxidoreductase/Apoptosis"/>
</dbReference>
<feature type="domain" description="FAD/NAD(P)-binding" evidence="5">
    <location>
        <begin position="7"/>
        <end position="303"/>
    </location>
</feature>
<evidence type="ECO:0000256" key="1">
    <source>
        <dbReference type="ARBA" id="ARBA00001974"/>
    </source>
</evidence>
<keyword evidence="3" id="KW-0274">FAD</keyword>
<sequence>MLKNTKQAIIIGGSHAAAQLSISLRQERWEGEILVVSDDSQFPYHRPPLSKDYLSGDTSAEQLFIRPASVYRDKQIEFLLNTRVEKIDRINKSVTLSNGEARQYDKLALCTGARTRQLAIPGVALNGVHYLRDLTDAEAIKQAIQSNGKAVIIGGGYIGLETAALLRKIGIDVCVLEAMGRVLQRVTAEEVSAFYHRVHTEEGVEIKTGVFATEIVGNDCVEGVVCSNGEQIDANLVIIGVGVIPNTELAEGIGLDVDDGVIVNEFAQTSDEHIVASGDCAAHLNLIYGRRIRLESVPNAIEQSKTAAASMCDREKVYNALPWFWSNQYDLRLQIAGLNQGFDRVVFRGDVESSRSFVAWYLKQGSIVAADCVNRPAEFILAKKLISSEKQLPIADLANDSIDAKTLLLALA</sequence>
<comment type="caution">
    <text evidence="7">The sequence shown here is derived from an EMBL/GenBank/DDBJ whole genome shotgun (WGS) entry which is preliminary data.</text>
</comment>
<keyword evidence="2" id="KW-0285">Flavoprotein</keyword>
<dbReference type="PANTHER" id="PTHR43557:SF2">
    <property type="entry name" value="RIESKE DOMAIN-CONTAINING PROTEIN-RELATED"/>
    <property type="match status" value="1"/>
</dbReference>
<dbReference type="InterPro" id="IPR036188">
    <property type="entry name" value="FAD/NAD-bd_sf"/>
</dbReference>
<accession>A0A918VSH8</accession>
<dbReference type="InterPro" id="IPR016156">
    <property type="entry name" value="FAD/NAD-linked_Rdtase_dimer_sf"/>
</dbReference>
<evidence type="ECO:0000313" key="8">
    <source>
        <dbReference type="Proteomes" id="UP000614811"/>
    </source>
</evidence>
<evidence type="ECO:0000259" key="5">
    <source>
        <dbReference type="Pfam" id="PF07992"/>
    </source>
</evidence>
<reference evidence="7" key="2">
    <citation type="submission" date="2020-09" db="EMBL/GenBank/DDBJ databases">
        <authorList>
            <person name="Sun Q."/>
            <person name="Kim S."/>
        </authorList>
    </citation>
    <scope>NUCLEOTIDE SEQUENCE</scope>
    <source>
        <strain evidence="7">KCTC 12711</strain>
    </source>
</reference>
<dbReference type="Pfam" id="PF14759">
    <property type="entry name" value="Reductase_C"/>
    <property type="match status" value="1"/>
</dbReference>
<reference evidence="7" key="1">
    <citation type="journal article" date="2014" name="Int. J. Syst. Evol. Microbiol.">
        <title>Complete genome sequence of Corynebacterium casei LMG S-19264T (=DSM 44701T), isolated from a smear-ripened cheese.</title>
        <authorList>
            <consortium name="US DOE Joint Genome Institute (JGI-PGF)"/>
            <person name="Walter F."/>
            <person name="Albersmeier A."/>
            <person name="Kalinowski J."/>
            <person name="Ruckert C."/>
        </authorList>
    </citation>
    <scope>NUCLEOTIDE SEQUENCE</scope>
    <source>
        <strain evidence="7">KCTC 12711</strain>
    </source>
</reference>
<evidence type="ECO:0000313" key="7">
    <source>
        <dbReference type="EMBL" id="GHA20688.1"/>
    </source>
</evidence>
<dbReference type="Proteomes" id="UP000614811">
    <property type="component" value="Unassembled WGS sequence"/>
</dbReference>
<dbReference type="PANTHER" id="PTHR43557">
    <property type="entry name" value="APOPTOSIS-INDUCING FACTOR 1"/>
    <property type="match status" value="1"/>
</dbReference>
<dbReference type="SUPFAM" id="SSF55424">
    <property type="entry name" value="FAD/NAD-linked reductases, dimerisation (C-terminal) domain"/>
    <property type="match status" value="1"/>
</dbReference>
<evidence type="ECO:0000259" key="6">
    <source>
        <dbReference type="Pfam" id="PF14759"/>
    </source>
</evidence>
<dbReference type="PRINTS" id="PR00368">
    <property type="entry name" value="FADPNR"/>
</dbReference>
<keyword evidence="4" id="KW-0560">Oxidoreductase</keyword>
<proteinExistence type="predicted"/>
<dbReference type="PRINTS" id="PR00411">
    <property type="entry name" value="PNDRDTASEI"/>
</dbReference>
<dbReference type="GO" id="GO:0016651">
    <property type="term" value="F:oxidoreductase activity, acting on NAD(P)H"/>
    <property type="evidence" value="ECO:0007669"/>
    <property type="project" value="TreeGrafter"/>
</dbReference>
<feature type="domain" description="Reductase C-terminal" evidence="6">
    <location>
        <begin position="323"/>
        <end position="408"/>
    </location>
</feature>
<dbReference type="GO" id="GO:0005737">
    <property type="term" value="C:cytoplasm"/>
    <property type="evidence" value="ECO:0007669"/>
    <property type="project" value="TreeGrafter"/>
</dbReference>
<dbReference type="InterPro" id="IPR028202">
    <property type="entry name" value="Reductase_C"/>
</dbReference>
<dbReference type="Gene3D" id="3.50.50.60">
    <property type="entry name" value="FAD/NAD(P)-binding domain"/>
    <property type="match status" value="2"/>
</dbReference>
<dbReference type="RefSeq" id="WP_189402843.1">
    <property type="nucleotide sequence ID" value="NZ_BMXA01000009.1"/>
</dbReference>
<name>A0A918VSH8_9GAMM</name>
<keyword evidence="8" id="KW-1185">Reference proteome</keyword>
<protein>
    <submittedName>
        <fullName evidence="7">Ferredoxin reductase</fullName>
    </submittedName>
</protein>
<dbReference type="SUPFAM" id="SSF51905">
    <property type="entry name" value="FAD/NAD(P)-binding domain"/>
    <property type="match status" value="2"/>
</dbReference>
<gene>
    <name evidence="7" type="ORF">GCM10008090_33260</name>
</gene>
<evidence type="ECO:0000256" key="4">
    <source>
        <dbReference type="ARBA" id="ARBA00023002"/>
    </source>
</evidence>
<dbReference type="EMBL" id="BMXA01000009">
    <property type="protein sequence ID" value="GHA20688.1"/>
    <property type="molecule type" value="Genomic_DNA"/>
</dbReference>
<evidence type="ECO:0000256" key="2">
    <source>
        <dbReference type="ARBA" id="ARBA00022630"/>
    </source>
</evidence>
<comment type="cofactor">
    <cofactor evidence="1">
        <name>FAD</name>
        <dbReference type="ChEBI" id="CHEBI:57692"/>
    </cofactor>
</comment>
<dbReference type="Pfam" id="PF07992">
    <property type="entry name" value="Pyr_redox_2"/>
    <property type="match status" value="1"/>
</dbReference>
<dbReference type="Gene3D" id="3.30.390.30">
    <property type="match status" value="1"/>
</dbReference>
<evidence type="ECO:0000256" key="3">
    <source>
        <dbReference type="ARBA" id="ARBA00022827"/>
    </source>
</evidence>